<dbReference type="PANTHER" id="PTHR21596">
    <property type="entry name" value="RIBONUCLEASE P SUBUNIT P38"/>
    <property type="match status" value="1"/>
</dbReference>
<comment type="caution">
    <text evidence="3">The sequence shown here is derived from an EMBL/GenBank/DDBJ whole genome shotgun (WGS) entry which is preliminary data.</text>
</comment>
<dbReference type="Pfam" id="PF03469">
    <property type="entry name" value="XH"/>
    <property type="match status" value="1"/>
</dbReference>
<dbReference type="Proteomes" id="UP001237642">
    <property type="component" value="Unassembled WGS sequence"/>
</dbReference>
<evidence type="ECO:0000256" key="1">
    <source>
        <dbReference type="SAM" id="Coils"/>
    </source>
</evidence>
<dbReference type="InterPro" id="IPR005379">
    <property type="entry name" value="FDM1-5/IDN2_XH"/>
</dbReference>
<accession>A0AAD8J780</accession>
<keyword evidence="1" id="KW-0175">Coiled coil</keyword>
<organism evidence="3 4">
    <name type="scientific">Heracleum sosnowskyi</name>
    <dbReference type="NCBI Taxonomy" id="360622"/>
    <lineage>
        <taxon>Eukaryota</taxon>
        <taxon>Viridiplantae</taxon>
        <taxon>Streptophyta</taxon>
        <taxon>Embryophyta</taxon>
        <taxon>Tracheophyta</taxon>
        <taxon>Spermatophyta</taxon>
        <taxon>Magnoliopsida</taxon>
        <taxon>eudicotyledons</taxon>
        <taxon>Gunneridae</taxon>
        <taxon>Pentapetalae</taxon>
        <taxon>asterids</taxon>
        <taxon>campanulids</taxon>
        <taxon>Apiales</taxon>
        <taxon>Apiaceae</taxon>
        <taxon>Apioideae</taxon>
        <taxon>apioid superclade</taxon>
        <taxon>Tordylieae</taxon>
        <taxon>Tordyliinae</taxon>
        <taxon>Heracleum</taxon>
    </lineage>
</organism>
<dbReference type="EMBL" id="JAUIZM010000002">
    <property type="protein sequence ID" value="KAK1398588.1"/>
    <property type="molecule type" value="Genomic_DNA"/>
</dbReference>
<keyword evidence="4" id="KW-1185">Reference proteome</keyword>
<proteinExistence type="predicted"/>
<dbReference type="GO" id="GO:0080188">
    <property type="term" value="P:gene silencing by siRNA-directed DNA methylation"/>
    <property type="evidence" value="ECO:0007669"/>
    <property type="project" value="InterPro"/>
</dbReference>
<evidence type="ECO:0000313" key="4">
    <source>
        <dbReference type="Proteomes" id="UP001237642"/>
    </source>
</evidence>
<reference evidence="3" key="2">
    <citation type="submission" date="2023-05" db="EMBL/GenBank/DDBJ databases">
        <authorList>
            <person name="Schelkunov M.I."/>
        </authorList>
    </citation>
    <scope>NUCLEOTIDE SEQUENCE</scope>
    <source>
        <strain evidence="3">Hsosn_3</strain>
        <tissue evidence="3">Leaf</tissue>
    </source>
</reference>
<name>A0AAD8J780_9APIA</name>
<evidence type="ECO:0000313" key="3">
    <source>
        <dbReference type="EMBL" id="KAK1398588.1"/>
    </source>
</evidence>
<reference evidence="3" key="1">
    <citation type="submission" date="2023-02" db="EMBL/GenBank/DDBJ databases">
        <title>Genome of toxic invasive species Heracleum sosnowskyi carries increased number of genes despite the absence of recent whole-genome duplications.</title>
        <authorList>
            <person name="Schelkunov M."/>
            <person name="Shtratnikova V."/>
            <person name="Makarenko M."/>
            <person name="Klepikova A."/>
            <person name="Omelchenko D."/>
            <person name="Novikova G."/>
            <person name="Obukhova E."/>
            <person name="Bogdanov V."/>
            <person name="Penin A."/>
            <person name="Logacheva M."/>
        </authorList>
    </citation>
    <scope>NUCLEOTIDE SEQUENCE</scope>
    <source>
        <strain evidence="3">Hsosn_3</strain>
        <tissue evidence="3">Leaf</tissue>
    </source>
</reference>
<feature type="domain" description="Factor of DNA methylation 1-5/IDN2" evidence="2">
    <location>
        <begin position="135"/>
        <end position="256"/>
    </location>
</feature>
<gene>
    <name evidence="3" type="ORF">POM88_008451</name>
</gene>
<dbReference type="PANTHER" id="PTHR21596:SF23">
    <property type="entry name" value="FACTOR OF DNA METHYLATION 4"/>
    <property type="match status" value="1"/>
</dbReference>
<feature type="coiled-coil region" evidence="1">
    <location>
        <begin position="49"/>
        <end position="96"/>
    </location>
</feature>
<evidence type="ECO:0000259" key="2">
    <source>
        <dbReference type="Pfam" id="PF03469"/>
    </source>
</evidence>
<sequence>MSVIKIMGCFHIPSFRAVPVIMERKNFQEPSTKLAETKETDSHHQSIQLQKKLDDKKRLELEIEQIRRDLEARKKIESLEENLKDKGDELEYLESLNQALFTLERKSSDELLDARKELINLLKDSPILEASIGVKRMGDLDHNPFVAAANKKYTASEAEMKAMEFVCLIGDKLRNPVWYPFKRIMVGAEQKEVIDEDDDCIKAIKSEWGSEAYNAVVTAITEMNEYNPSGRFAVPELWNYREGRRATLCECVVFISRMRI</sequence>
<protein>
    <submittedName>
        <fullName evidence="3">XH domain-containing protein</fullName>
    </submittedName>
</protein>
<dbReference type="InterPro" id="IPR045177">
    <property type="entry name" value="FDM1-5/IDN2"/>
</dbReference>
<dbReference type="AlphaFoldDB" id="A0AAD8J780"/>